<keyword evidence="7" id="KW-1185">Reference proteome</keyword>
<dbReference type="Pfam" id="PF00027">
    <property type="entry name" value="cNMP_binding"/>
    <property type="match status" value="1"/>
</dbReference>
<evidence type="ECO:0000256" key="3">
    <source>
        <dbReference type="ARBA" id="ARBA00023163"/>
    </source>
</evidence>
<dbReference type="EMBL" id="LQRT01000024">
    <property type="protein sequence ID" value="KZS39792.1"/>
    <property type="molecule type" value="Genomic_DNA"/>
</dbReference>
<keyword evidence="2" id="KW-0238">DNA-binding</keyword>
<dbReference type="PROSITE" id="PS50042">
    <property type="entry name" value="CNMP_BINDING_3"/>
    <property type="match status" value="1"/>
</dbReference>
<dbReference type="CDD" id="cd00038">
    <property type="entry name" value="CAP_ED"/>
    <property type="match status" value="1"/>
</dbReference>
<dbReference type="RefSeq" id="WP_066315641.1">
    <property type="nucleotide sequence ID" value="NZ_CANLSS010000009.1"/>
</dbReference>
<evidence type="ECO:0008006" key="8">
    <source>
        <dbReference type="Google" id="ProtNLM"/>
    </source>
</evidence>
<dbReference type="InterPro" id="IPR012318">
    <property type="entry name" value="HTH_CRP"/>
</dbReference>
<dbReference type="InterPro" id="IPR018490">
    <property type="entry name" value="cNMP-bd_dom_sf"/>
</dbReference>
<evidence type="ECO:0000256" key="1">
    <source>
        <dbReference type="ARBA" id="ARBA00023015"/>
    </source>
</evidence>
<accession>A0A162ZH58</accession>
<name>A0A162ZH58_9FLAO</name>
<reference evidence="6 7" key="1">
    <citation type="submission" date="2016-01" db="EMBL/GenBank/DDBJ databases">
        <title>The draft genome sequence of Aquimarina sp. RZW4-3-2.</title>
        <authorList>
            <person name="Wang Y."/>
        </authorList>
    </citation>
    <scope>NUCLEOTIDE SEQUENCE [LARGE SCALE GENOMIC DNA]</scope>
    <source>
        <strain evidence="6 7">RZW4-3-2</strain>
    </source>
</reference>
<dbReference type="PANTHER" id="PTHR24567">
    <property type="entry name" value="CRP FAMILY TRANSCRIPTIONAL REGULATORY PROTEIN"/>
    <property type="match status" value="1"/>
</dbReference>
<evidence type="ECO:0000313" key="6">
    <source>
        <dbReference type="EMBL" id="KZS39792.1"/>
    </source>
</evidence>
<dbReference type="SUPFAM" id="SSF51206">
    <property type="entry name" value="cAMP-binding domain-like"/>
    <property type="match status" value="1"/>
</dbReference>
<dbReference type="PROSITE" id="PS51063">
    <property type="entry name" value="HTH_CRP_2"/>
    <property type="match status" value="1"/>
</dbReference>
<dbReference type="OrthoDB" id="9127033at2"/>
<feature type="domain" description="HTH crp-type" evidence="5">
    <location>
        <begin position="152"/>
        <end position="220"/>
    </location>
</feature>
<keyword evidence="1" id="KW-0805">Transcription regulation</keyword>
<evidence type="ECO:0000259" key="5">
    <source>
        <dbReference type="PROSITE" id="PS51063"/>
    </source>
</evidence>
<evidence type="ECO:0000313" key="7">
    <source>
        <dbReference type="Proteomes" id="UP000076715"/>
    </source>
</evidence>
<dbReference type="Gene3D" id="1.10.10.10">
    <property type="entry name" value="Winged helix-like DNA-binding domain superfamily/Winged helix DNA-binding domain"/>
    <property type="match status" value="1"/>
</dbReference>
<dbReference type="STRING" id="1642818.AWE51_09075"/>
<dbReference type="Gene3D" id="2.60.120.10">
    <property type="entry name" value="Jelly Rolls"/>
    <property type="match status" value="1"/>
</dbReference>
<dbReference type="PANTHER" id="PTHR24567:SF26">
    <property type="entry name" value="REGULATORY PROTEIN YEIL"/>
    <property type="match status" value="1"/>
</dbReference>
<dbReference type="InterPro" id="IPR050397">
    <property type="entry name" value="Env_Response_Regulators"/>
</dbReference>
<evidence type="ECO:0000259" key="4">
    <source>
        <dbReference type="PROSITE" id="PS50042"/>
    </source>
</evidence>
<dbReference type="GO" id="GO:0003677">
    <property type="term" value="F:DNA binding"/>
    <property type="evidence" value="ECO:0007669"/>
    <property type="project" value="UniProtKB-KW"/>
</dbReference>
<dbReference type="AlphaFoldDB" id="A0A162ZH58"/>
<dbReference type="InterPro" id="IPR036390">
    <property type="entry name" value="WH_DNA-bd_sf"/>
</dbReference>
<dbReference type="GO" id="GO:0005829">
    <property type="term" value="C:cytosol"/>
    <property type="evidence" value="ECO:0007669"/>
    <property type="project" value="TreeGrafter"/>
</dbReference>
<dbReference type="Pfam" id="PF13545">
    <property type="entry name" value="HTH_Crp_2"/>
    <property type="match status" value="1"/>
</dbReference>
<protein>
    <recommendedName>
        <fullName evidence="8">Crp/Fnr family transcriptional regulator</fullName>
    </recommendedName>
</protein>
<dbReference type="InterPro" id="IPR014710">
    <property type="entry name" value="RmlC-like_jellyroll"/>
</dbReference>
<proteinExistence type="predicted"/>
<keyword evidence="3" id="KW-0804">Transcription</keyword>
<dbReference type="GO" id="GO:0003700">
    <property type="term" value="F:DNA-binding transcription factor activity"/>
    <property type="evidence" value="ECO:0007669"/>
    <property type="project" value="TreeGrafter"/>
</dbReference>
<organism evidence="6 7">
    <name type="scientific">Aquimarina aggregata</name>
    <dbReference type="NCBI Taxonomy" id="1642818"/>
    <lineage>
        <taxon>Bacteria</taxon>
        <taxon>Pseudomonadati</taxon>
        <taxon>Bacteroidota</taxon>
        <taxon>Flavobacteriia</taxon>
        <taxon>Flavobacteriales</taxon>
        <taxon>Flavobacteriaceae</taxon>
        <taxon>Aquimarina</taxon>
    </lineage>
</organism>
<feature type="domain" description="Cyclic nucleotide-binding" evidence="4">
    <location>
        <begin position="18"/>
        <end position="138"/>
    </location>
</feature>
<dbReference type="Proteomes" id="UP000076715">
    <property type="component" value="Unassembled WGS sequence"/>
</dbReference>
<dbReference type="SUPFAM" id="SSF46785">
    <property type="entry name" value="Winged helix' DNA-binding domain"/>
    <property type="match status" value="1"/>
</dbReference>
<comment type="caution">
    <text evidence="6">The sequence shown here is derived from an EMBL/GenBank/DDBJ whole genome shotgun (WGS) entry which is preliminary data.</text>
</comment>
<gene>
    <name evidence="6" type="ORF">AWE51_09075</name>
</gene>
<dbReference type="InterPro" id="IPR036388">
    <property type="entry name" value="WH-like_DNA-bd_sf"/>
</dbReference>
<evidence type="ECO:0000256" key="2">
    <source>
        <dbReference type="ARBA" id="ARBA00023125"/>
    </source>
</evidence>
<sequence>MINTLFPYKRYSFINYSVLENLPKKELKFIEENTTILRLKKGQVLFHEGTIPVAAYIISSGKIKKYATGLEGREHIFYLAKENDIIGHHELISKEAHSCSAACLTDCVVNLVPKKIFSQIITSNEDIKSRLLHTIAHEFGVFISNSRILAQHNVRERCAISIIKLREFFGVDKEGFKISRKDHSNIVGTSVESLVRVLHDFKEEGVIKISDNNLYITNMDKLVKICNII</sequence>
<dbReference type="InterPro" id="IPR000595">
    <property type="entry name" value="cNMP-bd_dom"/>
</dbReference>
<dbReference type="SMART" id="SM00100">
    <property type="entry name" value="cNMP"/>
    <property type="match status" value="1"/>
</dbReference>